<dbReference type="Pfam" id="PF14534">
    <property type="entry name" value="DUF4440"/>
    <property type="match status" value="1"/>
</dbReference>
<dbReference type="RefSeq" id="WP_138722812.1">
    <property type="nucleotide sequence ID" value="NZ_SSHJ02000006.1"/>
</dbReference>
<keyword evidence="3" id="KW-1185">Reference proteome</keyword>
<dbReference type="Gene3D" id="3.10.450.50">
    <property type="match status" value="2"/>
</dbReference>
<comment type="caution">
    <text evidence="2">The sequence shown here is derived from an EMBL/GenBank/DDBJ whole genome shotgun (WGS) entry which is preliminary data.</text>
</comment>
<evidence type="ECO:0000259" key="1">
    <source>
        <dbReference type="Pfam" id="PF14534"/>
    </source>
</evidence>
<organism evidence="2 3">
    <name type="scientific">Pedobacter ureilyticus</name>
    <dbReference type="NCBI Taxonomy" id="1393051"/>
    <lineage>
        <taxon>Bacteria</taxon>
        <taxon>Pseudomonadati</taxon>
        <taxon>Bacteroidota</taxon>
        <taxon>Sphingobacteriia</taxon>
        <taxon>Sphingobacteriales</taxon>
        <taxon>Sphingobacteriaceae</taxon>
        <taxon>Pedobacter</taxon>
    </lineage>
</organism>
<protein>
    <submittedName>
        <fullName evidence="2">DUF4440 domain-containing protein</fullName>
    </submittedName>
</protein>
<accession>A0ABW9J922</accession>
<sequence length="284" mass="31343">MNKIYLSILAVAVTANVYAQKSDGTVKSLISTEKAFAQKLAKDGQNAAFTEFAAPDGIVFRPNPVNAKKFFATAPDTKNITWEPNYARLSKSRDWGFTSGSYVADGKTFGHYLSVWKGKDGEWKLVIDLGTDAIKPIKGKEPKNTFVEPTGTHSPKFASAKDLKAATDIITSTEKTLNTMLKTHGVQAFTGFINPDARLLFPGTEAIIGKDAILAFNNRVIDKINLKTTQTDKALGGDFAYTYGLATIDYKANLRESFNYVFIWERQADATWNIITQIFTVAER</sequence>
<evidence type="ECO:0000313" key="2">
    <source>
        <dbReference type="EMBL" id="MFN0255681.1"/>
    </source>
</evidence>
<gene>
    <name evidence="2" type="ORF">E6A44_008865</name>
</gene>
<dbReference type="SUPFAM" id="SSF54427">
    <property type="entry name" value="NTF2-like"/>
    <property type="match status" value="2"/>
</dbReference>
<dbReference type="InterPro" id="IPR027843">
    <property type="entry name" value="DUF4440"/>
</dbReference>
<feature type="domain" description="DUF4440" evidence="1">
    <location>
        <begin position="170"/>
        <end position="274"/>
    </location>
</feature>
<name>A0ABW9J922_9SPHI</name>
<dbReference type="Proteomes" id="UP001517247">
    <property type="component" value="Unassembled WGS sequence"/>
</dbReference>
<proteinExistence type="predicted"/>
<evidence type="ECO:0000313" key="3">
    <source>
        <dbReference type="Proteomes" id="UP001517247"/>
    </source>
</evidence>
<dbReference type="EMBL" id="SSHJ02000006">
    <property type="protein sequence ID" value="MFN0255681.1"/>
    <property type="molecule type" value="Genomic_DNA"/>
</dbReference>
<reference evidence="2 3" key="1">
    <citation type="submission" date="2024-12" db="EMBL/GenBank/DDBJ databases">
        <authorList>
            <person name="Hu S."/>
        </authorList>
    </citation>
    <scope>NUCLEOTIDE SEQUENCE [LARGE SCALE GENOMIC DNA]</scope>
    <source>
        <strain evidence="2 3">THG-T11</strain>
    </source>
</reference>
<dbReference type="InterPro" id="IPR032710">
    <property type="entry name" value="NTF2-like_dom_sf"/>
</dbReference>